<comment type="caution">
    <text evidence="5">The sequence shown here is derived from an EMBL/GenBank/DDBJ whole genome shotgun (WGS) entry which is preliminary data.</text>
</comment>
<dbReference type="AlphaFoldDB" id="A0A5R8K7P1"/>
<dbReference type="Gene3D" id="3.20.20.60">
    <property type="entry name" value="Phosphoenolpyruvate-binding domains"/>
    <property type="match status" value="1"/>
</dbReference>
<evidence type="ECO:0000259" key="4">
    <source>
        <dbReference type="Pfam" id="PF03328"/>
    </source>
</evidence>
<evidence type="ECO:0000256" key="2">
    <source>
        <dbReference type="ARBA" id="ARBA00022723"/>
    </source>
</evidence>
<dbReference type="SUPFAM" id="SSF51621">
    <property type="entry name" value="Phosphoenolpyruvate/pyruvate domain"/>
    <property type="match status" value="1"/>
</dbReference>
<dbReference type="PANTHER" id="PTHR30502:SF0">
    <property type="entry name" value="PHOSPHOENOLPYRUVATE CARBOXYLASE FAMILY PROTEIN"/>
    <property type="match status" value="1"/>
</dbReference>
<dbReference type="GO" id="GO:0016832">
    <property type="term" value="F:aldehyde-lyase activity"/>
    <property type="evidence" value="ECO:0007669"/>
    <property type="project" value="TreeGrafter"/>
</dbReference>
<dbReference type="InterPro" id="IPR005000">
    <property type="entry name" value="Aldolase/citrate-lyase_domain"/>
</dbReference>
<dbReference type="InterPro" id="IPR040442">
    <property type="entry name" value="Pyrv_kinase-like_dom_sf"/>
</dbReference>
<comment type="similarity">
    <text evidence="1">Belongs to the HpcH/HpaI aldolase family.</text>
</comment>
<keyword evidence="2" id="KW-0479">Metal-binding</keyword>
<reference evidence="5 6" key="1">
    <citation type="submission" date="2019-05" db="EMBL/GenBank/DDBJ databases">
        <title>Verrucobacter flavum gen. nov., sp. nov. a new member of the family Verrucomicrobiaceae.</title>
        <authorList>
            <person name="Szuroczki S."/>
            <person name="Abbaszade G."/>
            <person name="Szabo A."/>
            <person name="Felfoldi T."/>
            <person name="Schumann P."/>
            <person name="Boka K."/>
            <person name="Keki Z."/>
            <person name="Toumi M."/>
            <person name="Toth E."/>
        </authorList>
    </citation>
    <scope>NUCLEOTIDE SEQUENCE [LARGE SCALE GENOMIC DNA]</scope>
    <source>
        <strain evidence="5 6">MG-N-17</strain>
    </source>
</reference>
<proteinExistence type="inferred from homology"/>
<evidence type="ECO:0000313" key="6">
    <source>
        <dbReference type="Proteomes" id="UP000306196"/>
    </source>
</evidence>
<dbReference type="Pfam" id="PF03328">
    <property type="entry name" value="HpcH_HpaI"/>
    <property type="match status" value="1"/>
</dbReference>
<dbReference type="PANTHER" id="PTHR30502">
    <property type="entry name" value="2-KETO-3-DEOXY-L-RHAMNONATE ALDOLASE"/>
    <property type="match status" value="1"/>
</dbReference>
<dbReference type="InterPro" id="IPR015813">
    <property type="entry name" value="Pyrv/PenolPyrv_kinase-like_dom"/>
</dbReference>
<evidence type="ECO:0000256" key="1">
    <source>
        <dbReference type="ARBA" id="ARBA00005568"/>
    </source>
</evidence>
<dbReference type="Proteomes" id="UP000306196">
    <property type="component" value="Unassembled WGS sequence"/>
</dbReference>
<keyword evidence="3" id="KW-0456">Lyase</keyword>
<protein>
    <submittedName>
        <fullName evidence="5">2-dehydro-3-deoxyglucarate aldolase</fullName>
    </submittedName>
</protein>
<gene>
    <name evidence="5" type="ORF">FEM03_22930</name>
</gene>
<dbReference type="GO" id="GO:0046872">
    <property type="term" value="F:metal ion binding"/>
    <property type="evidence" value="ECO:0007669"/>
    <property type="project" value="UniProtKB-KW"/>
</dbReference>
<dbReference type="EMBL" id="VAUV01000026">
    <property type="protein sequence ID" value="TLD68361.1"/>
    <property type="molecule type" value="Genomic_DNA"/>
</dbReference>
<evidence type="ECO:0000256" key="3">
    <source>
        <dbReference type="ARBA" id="ARBA00023239"/>
    </source>
</evidence>
<dbReference type="GO" id="GO:0005737">
    <property type="term" value="C:cytoplasm"/>
    <property type="evidence" value="ECO:0007669"/>
    <property type="project" value="TreeGrafter"/>
</dbReference>
<accession>A0A5R8K7P1</accession>
<sequence>MLGTWMSIGSPVIAEIAAHSGFDWLLFDLEHGNEAEAALPAQLRAISATHCKAIVRVGAIYPDLIARVLDWGAHGIMAPRINTAAEAESLVQAAHYAPRGRRGYSRSARTYGYGLNPPATSADITPPIIMAQIETIEGVQNTAAITAVDGIDVLFIGPADLQFDLQARPHLADFDYPTALETVNQIASSAGKSTGILIRDQAQLQSHRDLGFTHIAIDSDLAILRKGYQQILHPPTS</sequence>
<evidence type="ECO:0000313" key="5">
    <source>
        <dbReference type="EMBL" id="TLD68361.1"/>
    </source>
</evidence>
<organism evidence="5 6">
    <name type="scientific">Phragmitibacter flavus</name>
    <dbReference type="NCBI Taxonomy" id="2576071"/>
    <lineage>
        <taxon>Bacteria</taxon>
        <taxon>Pseudomonadati</taxon>
        <taxon>Verrucomicrobiota</taxon>
        <taxon>Verrucomicrobiia</taxon>
        <taxon>Verrucomicrobiales</taxon>
        <taxon>Verrucomicrobiaceae</taxon>
        <taxon>Phragmitibacter</taxon>
    </lineage>
</organism>
<name>A0A5R8K7P1_9BACT</name>
<dbReference type="RefSeq" id="WP_138088654.1">
    <property type="nucleotide sequence ID" value="NZ_VAUV01000026.1"/>
</dbReference>
<keyword evidence="6" id="KW-1185">Reference proteome</keyword>
<dbReference type="InterPro" id="IPR050251">
    <property type="entry name" value="HpcH-HpaI_aldolase"/>
</dbReference>
<feature type="domain" description="HpcH/HpaI aldolase/citrate lyase" evidence="4">
    <location>
        <begin position="3"/>
        <end position="224"/>
    </location>
</feature>
<dbReference type="OrthoDB" id="86160at2"/>